<evidence type="ECO:0000256" key="1">
    <source>
        <dbReference type="SAM" id="Phobius"/>
    </source>
</evidence>
<feature type="transmembrane region" description="Helical" evidence="1">
    <location>
        <begin position="42"/>
        <end position="62"/>
    </location>
</feature>
<keyword evidence="1" id="KW-1133">Transmembrane helix</keyword>
<keyword evidence="1" id="KW-0812">Transmembrane</keyword>
<dbReference type="Proteomes" id="UP000184694">
    <property type="component" value="Unassembled WGS sequence"/>
</dbReference>
<keyword evidence="3" id="KW-1185">Reference proteome</keyword>
<reference evidence="3" key="1">
    <citation type="submission" date="2016-11" db="EMBL/GenBank/DDBJ databases">
        <authorList>
            <person name="Varghese N."/>
            <person name="Submissions S."/>
        </authorList>
    </citation>
    <scope>NUCLEOTIDE SEQUENCE [LARGE SCALE GENOMIC DNA]</scope>
    <source>
        <strain evidence="3">DSM 17456</strain>
    </source>
</reference>
<accession>A0A1N6IGE4</accession>
<gene>
    <name evidence="2" type="ORF">SAMN02745161_2723</name>
</gene>
<evidence type="ECO:0000313" key="3">
    <source>
        <dbReference type="Proteomes" id="UP000184694"/>
    </source>
</evidence>
<dbReference type="AlphaFoldDB" id="A0A1N6IGE4"/>
<sequence length="73" mass="8332">MLKRVLIGWVGLILSCGGLEIALYGHYSWNYRNPIATRVMDGLMGIIGIYMILYAFAPNIALKISKKIFRRQE</sequence>
<organism evidence="2 3">
    <name type="scientific">Halodesulfovibrio marinisediminis DSM 17456</name>
    <dbReference type="NCBI Taxonomy" id="1121457"/>
    <lineage>
        <taxon>Bacteria</taxon>
        <taxon>Pseudomonadati</taxon>
        <taxon>Thermodesulfobacteriota</taxon>
        <taxon>Desulfovibrionia</taxon>
        <taxon>Desulfovibrionales</taxon>
        <taxon>Desulfovibrionaceae</taxon>
        <taxon>Halodesulfovibrio</taxon>
    </lineage>
</organism>
<dbReference type="EMBL" id="FSRG01000006">
    <property type="protein sequence ID" value="SIO31029.1"/>
    <property type="molecule type" value="Genomic_DNA"/>
</dbReference>
<protein>
    <recommendedName>
        <fullName evidence="4">Lipoprotein</fullName>
    </recommendedName>
</protein>
<dbReference type="PROSITE" id="PS51257">
    <property type="entry name" value="PROKAR_LIPOPROTEIN"/>
    <property type="match status" value="1"/>
</dbReference>
<evidence type="ECO:0000313" key="2">
    <source>
        <dbReference type="EMBL" id="SIO31029.1"/>
    </source>
</evidence>
<proteinExistence type="predicted"/>
<keyword evidence="1" id="KW-0472">Membrane</keyword>
<name>A0A1N6IGE4_9BACT</name>
<evidence type="ECO:0008006" key="4">
    <source>
        <dbReference type="Google" id="ProtNLM"/>
    </source>
</evidence>
<dbReference type="RefSeq" id="WP_074217471.1">
    <property type="nucleotide sequence ID" value="NZ_FSRG01000006.1"/>
</dbReference>